<organism evidence="2 3">
    <name type="scientific">Chaetomidium leptoderma</name>
    <dbReference type="NCBI Taxonomy" id="669021"/>
    <lineage>
        <taxon>Eukaryota</taxon>
        <taxon>Fungi</taxon>
        <taxon>Dikarya</taxon>
        <taxon>Ascomycota</taxon>
        <taxon>Pezizomycotina</taxon>
        <taxon>Sordariomycetes</taxon>
        <taxon>Sordariomycetidae</taxon>
        <taxon>Sordariales</taxon>
        <taxon>Chaetomiaceae</taxon>
        <taxon>Chaetomidium</taxon>
    </lineage>
</organism>
<accession>A0AAN6VF52</accession>
<gene>
    <name evidence="2" type="ORF">C8A00DRAFT_37250</name>
</gene>
<reference evidence="2" key="1">
    <citation type="journal article" date="2023" name="Mol. Phylogenet. Evol.">
        <title>Genome-scale phylogeny and comparative genomics of the fungal order Sordariales.</title>
        <authorList>
            <person name="Hensen N."/>
            <person name="Bonometti L."/>
            <person name="Westerberg I."/>
            <person name="Brannstrom I.O."/>
            <person name="Guillou S."/>
            <person name="Cros-Aarteil S."/>
            <person name="Calhoun S."/>
            <person name="Haridas S."/>
            <person name="Kuo A."/>
            <person name="Mondo S."/>
            <person name="Pangilinan J."/>
            <person name="Riley R."/>
            <person name="LaButti K."/>
            <person name="Andreopoulos B."/>
            <person name="Lipzen A."/>
            <person name="Chen C."/>
            <person name="Yan M."/>
            <person name="Daum C."/>
            <person name="Ng V."/>
            <person name="Clum A."/>
            <person name="Steindorff A."/>
            <person name="Ohm R.A."/>
            <person name="Martin F."/>
            <person name="Silar P."/>
            <person name="Natvig D.O."/>
            <person name="Lalanne C."/>
            <person name="Gautier V."/>
            <person name="Ament-Velasquez S.L."/>
            <person name="Kruys A."/>
            <person name="Hutchinson M.I."/>
            <person name="Powell A.J."/>
            <person name="Barry K."/>
            <person name="Miller A.N."/>
            <person name="Grigoriev I.V."/>
            <person name="Debuchy R."/>
            <person name="Gladieux P."/>
            <person name="Hiltunen Thoren M."/>
            <person name="Johannesson H."/>
        </authorList>
    </citation>
    <scope>NUCLEOTIDE SEQUENCE</scope>
    <source>
        <strain evidence="2">CBS 538.74</strain>
    </source>
</reference>
<dbReference type="EMBL" id="MU857092">
    <property type="protein sequence ID" value="KAK4150160.1"/>
    <property type="molecule type" value="Genomic_DNA"/>
</dbReference>
<dbReference type="AlphaFoldDB" id="A0AAN6VF52"/>
<protein>
    <submittedName>
        <fullName evidence="2">Uncharacterized protein</fullName>
    </submittedName>
</protein>
<feature type="signal peptide" evidence="1">
    <location>
        <begin position="1"/>
        <end position="22"/>
    </location>
</feature>
<dbReference type="Proteomes" id="UP001302745">
    <property type="component" value="Unassembled WGS sequence"/>
</dbReference>
<evidence type="ECO:0000313" key="2">
    <source>
        <dbReference type="EMBL" id="KAK4150160.1"/>
    </source>
</evidence>
<evidence type="ECO:0000256" key="1">
    <source>
        <dbReference type="SAM" id="SignalP"/>
    </source>
</evidence>
<reference evidence="2" key="2">
    <citation type="submission" date="2023-05" db="EMBL/GenBank/DDBJ databases">
        <authorList>
            <consortium name="Lawrence Berkeley National Laboratory"/>
            <person name="Steindorff A."/>
            <person name="Hensen N."/>
            <person name="Bonometti L."/>
            <person name="Westerberg I."/>
            <person name="Brannstrom I.O."/>
            <person name="Guillou S."/>
            <person name="Cros-Aarteil S."/>
            <person name="Calhoun S."/>
            <person name="Haridas S."/>
            <person name="Kuo A."/>
            <person name="Mondo S."/>
            <person name="Pangilinan J."/>
            <person name="Riley R."/>
            <person name="Labutti K."/>
            <person name="Andreopoulos B."/>
            <person name="Lipzen A."/>
            <person name="Chen C."/>
            <person name="Yanf M."/>
            <person name="Daum C."/>
            <person name="Ng V."/>
            <person name="Clum A."/>
            <person name="Ohm R."/>
            <person name="Martin F."/>
            <person name="Silar P."/>
            <person name="Natvig D."/>
            <person name="Lalanne C."/>
            <person name="Gautier V."/>
            <person name="Ament-Velasquez S.L."/>
            <person name="Kruys A."/>
            <person name="Hutchinson M.I."/>
            <person name="Powell A.J."/>
            <person name="Barry K."/>
            <person name="Miller A.N."/>
            <person name="Grigoriev I.V."/>
            <person name="Debuchy R."/>
            <person name="Gladieux P."/>
            <person name="Thoren M.H."/>
            <person name="Johannesson H."/>
        </authorList>
    </citation>
    <scope>NUCLEOTIDE SEQUENCE</scope>
    <source>
        <strain evidence="2">CBS 538.74</strain>
    </source>
</reference>
<sequence>MQLSLSTNTLALLGMLMSVCSAAPQLGGPGALPPTCIGFVDGTIKTPSCYTATTTTTVVPTTCPLIKCAAPTDPIMCPMYIKVTTTSVPCATDCCPKTPTATVTKKKCPSCTTGCVIPTITSTVTTGCKTTIGGIVTAGPSATFIVG</sequence>
<comment type="caution">
    <text evidence="2">The sequence shown here is derived from an EMBL/GenBank/DDBJ whole genome shotgun (WGS) entry which is preliminary data.</text>
</comment>
<keyword evidence="3" id="KW-1185">Reference proteome</keyword>
<name>A0AAN6VF52_9PEZI</name>
<keyword evidence="1" id="KW-0732">Signal</keyword>
<proteinExistence type="predicted"/>
<evidence type="ECO:0000313" key="3">
    <source>
        <dbReference type="Proteomes" id="UP001302745"/>
    </source>
</evidence>
<feature type="chain" id="PRO_5042959525" evidence="1">
    <location>
        <begin position="23"/>
        <end position="147"/>
    </location>
</feature>